<dbReference type="Proteomes" id="UP000198381">
    <property type="component" value="Unassembled WGS sequence"/>
</dbReference>
<evidence type="ECO:0000313" key="8">
    <source>
        <dbReference type="EMBL" id="OXB07300.1"/>
    </source>
</evidence>
<evidence type="ECO:0000256" key="2">
    <source>
        <dbReference type="ARBA" id="ARBA00006275"/>
    </source>
</evidence>
<dbReference type="Pfam" id="PF07980">
    <property type="entry name" value="SusD_RagB"/>
    <property type="match status" value="1"/>
</dbReference>
<evidence type="ECO:0000256" key="1">
    <source>
        <dbReference type="ARBA" id="ARBA00004442"/>
    </source>
</evidence>
<proteinExistence type="inferred from homology"/>
<comment type="subcellular location">
    <subcellularLocation>
        <location evidence="1">Cell outer membrane</location>
    </subcellularLocation>
</comment>
<comment type="caution">
    <text evidence="8">The sequence shown here is derived from an EMBL/GenBank/DDBJ whole genome shotgun (WGS) entry which is preliminary data.</text>
</comment>
<evidence type="ECO:0000313" key="9">
    <source>
        <dbReference type="Proteomes" id="UP000198381"/>
    </source>
</evidence>
<evidence type="ECO:0000259" key="6">
    <source>
        <dbReference type="Pfam" id="PF07980"/>
    </source>
</evidence>
<dbReference type="CDD" id="cd08977">
    <property type="entry name" value="SusD"/>
    <property type="match status" value="1"/>
</dbReference>
<name>A0ABX4CTT3_9FLAO</name>
<reference evidence="8 9" key="1">
    <citation type="submission" date="2016-11" db="EMBL/GenBank/DDBJ databases">
        <title>Whole genomes of Flavobacteriaceae.</title>
        <authorList>
            <person name="Stine C."/>
            <person name="Li C."/>
            <person name="Tadesse D."/>
        </authorList>
    </citation>
    <scope>NUCLEOTIDE SEQUENCE [LARGE SCALE GENOMIC DNA]</scope>
    <source>
        <strain evidence="8 9">CCUG 60112</strain>
    </source>
</reference>
<keyword evidence="4" id="KW-0472">Membrane</keyword>
<gene>
    <name evidence="8" type="ORF">B0A81_11140</name>
</gene>
<keyword evidence="3" id="KW-0732">Signal</keyword>
<dbReference type="Gene3D" id="1.25.40.390">
    <property type="match status" value="1"/>
</dbReference>
<dbReference type="InterPro" id="IPR011990">
    <property type="entry name" value="TPR-like_helical_dom_sf"/>
</dbReference>
<sequence>MKRIYISMFVLSGLFFSGCSDNFLEVNPTEAIPADVELVNNDTDAKGFVTAIYNQFLGWDMSSFGWYAVTSIITDDADKGSDPGDAGGDKDIVDALTYNASTPSFQSTWDANYAAINRCNQALAIFPKLDKVTPSLKVRLEGEAKFMRAFMYFTLVKGYGGVPIIDHLPIPTSDEDRIMQLTRKSPAEVYAFIEKDLNDAITNLPDKSAYGPDDKTRVSKGSAYALMAKVNLYQKNWQKVIDNCDKVTGYALVSDYALQYKKEGEFGPESLFEINGVGSTSSPGFGIGNYTVSQAPRGAGGWGWGFNTPSLGLANAYEAGDVRRAATIIFRGTFLYDGREVPSTVSNAMYNYKAYSSNFYNQEFTDTNLRYLRYAEVILMKAEALNELGQTSGAIPLINLIRKRAGLGDTPFTSQSDVRKAIYKERRLEFAFEHDRWFDIVRTGQAEAAMAADGKTFVVGKHELWPIPTTFLREAAGLSQQNPGY</sequence>
<keyword evidence="9" id="KW-1185">Reference proteome</keyword>
<evidence type="ECO:0000256" key="4">
    <source>
        <dbReference type="ARBA" id="ARBA00023136"/>
    </source>
</evidence>
<evidence type="ECO:0000259" key="7">
    <source>
        <dbReference type="Pfam" id="PF14322"/>
    </source>
</evidence>
<dbReference type="Pfam" id="PF14322">
    <property type="entry name" value="SusD-like_3"/>
    <property type="match status" value="1"/>
</dbReference>
<keyword evidence="5" id="KW-0998">Cell outer membrane</keyword>
<feature type="domain" description="SusD-like N-terminal" evidence="7">
    <location>
        <begin position="100"/>
        <end position="232"/>
    </location>
</feature>
<dbReference type="RefSeq" id="WP_089058110.1">
    <property type="nucleotide sequence ID" value="NZ_CP100442.1"/>
</dbReference>
<dbReference type="InterPro" id="IPR012944">
    <property type="entry name" value="SusD_RagB_dom"/>
</dbReference>
<protein>
    <submittedName>
        <fullName evidence="8">RagB/SusD family nutrient uptake outer membrane protein</fullName>
    </submittedName>
</protein>
<dbReference type="SUPFAM" id="SSF48452">
    <property type="entry name" value="TPR-like"/>
    <property type="match status" value="1"/>
</dbReference>
<feature type="domain" description="RagB/SusD" evidence="6">
    <location>
        <begin position="345"/>
        <end position="485"/>
    </location>
</feature>
<evidence type="ECO:0000256" key="3">
    <source>
        <dbReference type="ARBA" id="ARBA00022729"/>
    </source>
</evidence>
<organism evidence="8 9">
    <name type="scientific">Flavobacterium plurextorum</name>
    <dbReference type="NCBI Taxonomy" id="1114867"/>
    <lineage>
        <taxon>Bacteria</taxon>
        <taxon>Pseudomonadati</taxon>
        <taxon>Bacteroidota</taxon>
        <taxon>Flavobacteriia</taxon>
        <taxon>Flavobacteriales</taxon>
        <taxon>Flavobacteriaceae</taxon>
        <taxon>Flavobacterium</taxon>
    </lineage>
</organism>
<dbReference type="InterPro" id="IPR033985">
    <property type="entry name" value="SusD-like_N"/>
</dbReference>
<accession>A0ABX4CTT3</accession>
<dbReference type="EMBL" id="MUHD01000020">
    <property type="protein sequence ID" value="OXB07300.1"/>
    <property type="molecule type" value="Genomic_DNA"/>
</dbReference>
<evidence type="ECO:0000256" key="5">
    <source>
        <dbReference type="ARBA" id="ARBA00023237"/>
    </source>
</evidence>
<comment type="similarity">
    <text evidence="2">Belongs to the SusD family.</text>
</comment>
<dbReference type="PROSITE" id="PS51257">
    <property type="entry name" value="PROKAR_LIPOPROTEIN"/>
    <property type="match status" value="1"/>
</dbReference>